<proteinExistence type="predicted"/>
<dbReference type="Proteomes" id="UP000714275">
    <property type="component" value="Unassembled WGS sequence"/>
</dbReference>
<dbReference type="EMBL" id="JABBWD010000016">
    <property type="protein sequence ID" value="KAG1778343.1"/>
    <property type="molecule type" value="Genomic_DNA"/>
</dbReference>
<protein>
    <recommendedName>
        <fullName evidence="4">BAG domain-containing protein</fullName>
    </recommendedName>
</protein>
<organism evidence="2 3">
    <name type="scientific">Suillus placidus</name>
    <dbReference type="NCBI Taxonomy" id="48579"/>
    <lineage>
        <taxon>Eukaryota</taxon>
        <taxon>Fungi</taxon>
        <taxon>Dikarya</taxon>
        <taxon>Basidiomycota</taxon>
        <taxon>Agaricomycotina</taxon>
        <taxon>Agaricomycetes</taxon>
        <taxon>Agaricomycetidae</taxon>
        <taxon>Boletales</taxon>
        <taxon>Suillineae</taxon>
        <taxon>Suillaceae</taxon>
        <taxon>Suillus</taxon>
    </lineage>
</organism>
<comment type="caution">
    <text evidence="2">The sequence shown here is derived from an EMBL/GenBank/DDBJ whole genome shotgun (WGS) entry which is preliminary data.</text>
</comment>
<reference evidence="2" key="1">
    <citation type="journal article" date="2020" name="New Phytol.">
        <title>Comparative genomics reveals dynamic genome evolution in host specialist ectomycorrhizal fungi.</title>
        <authorList>
            <person name="Lofgren L.A."/>
            <person name="Nguyen N.H."/>
            <person name="Vilgalys R."/>
            <person name="Ruytinx J."/>
            <person name="Liao H.L."/>
            <person name="Branco S."/>
            <person name="Kuo A."/>
            <person name="LaButti K."/>
            <person name="Lipzen A."/>
            <person name="Andreopoulos W."/>
            <person name="Pangilinan J."/>
            <person name="Riley R."/>
            <person name="Hundley H."/>
            <person name="Na H."/>
            <person name="Barry K."/>
            <person name="Grigoriev I.V."/>
            <person name="Stajich J.E."/>
            <person name="Kennedy P.G."/>
        </authorList>
    </citation>
    <scope>NUCLEOTIDE SEQUENCE</scope>
    <source>
        <strain evidence="2">DOB743</strain>
    </source>
</reference>
<dbReference type="Gene3D" id="1.20.58.120">
    <property type="entry name" value="BAG domain"/>
    <property type="match status" value="1"/>
</dbReference>
<dbReference type="InterPro" id="IPR036533">
    <property type="entry name" value="BAG_dom_sf"/>
</dbReference>
<sequence length="370" mass="40850">MSHPSDSSYRPLPFALVDHTPQCNRERRELARALYIQQQLRNQPTQFPFDVYGARQQAEIQRANRAIHDQAVREHEASTRDWHNLRARLEEQRPLSRRHLDAENFLAGTVGPVCSHLFGDSAPCDLPQSKVPVQDERSFKDMISSHLMEQRRLMAELRSEVRDTLQAILARLSKGTTIKDLTEHDPVTSPAATSTSVNPNEEGPSQEVKGKAKEITDSDTQEEPSASLAQVASSLSKISSVTARLETLLAAFQFPAKLDFSPALGTADVFALTYTTANAPVLAQEYALSTLFADLDNIPSFGSDVVRTARRAVVTRVDQALEELDKGVNEQRRRARAKGADPVTVPVDQPARPNDGDPSEPGNVTSKSPL</sequence>
<name>A0A9P6ZX21_9AGAM</name>
<dbReference type="OrthoDB" id="333905at2759"/>
<feature type="compositionally biased region" description="Polar residues" evidence="1">
    <location>
        <begin position="190"/>
        <end position="199"/>
    </location>
</feature>
<accession>A0A9P6ZX21</accession>
<feature type="region of interest" description="Disordered" evidence="1">
    <location>
        <begin position="180"/>
        <end position="224"/>
    </location>
</feature>
<evidence type="ECO:0000313" key="3">
    <source>
        <dbReference type="Proteomes" id="UP000714275"/>
    </source>
</evidence>
<dbReference type="GO" id="GO:0051087">
    <property type="term" value="F:protein-folding chaperone binding"/>
    <property type="evidence" value="ECO:0007669"/>
    <property type="project" value="InterPro"/>
</dbReference>
<dbReference type="SUPFAM" id="SSF63491">
    <property type="entry name" value="BAG domain"/>
    <property type="match status" value="1"/>
</dbReference>
<dbReference type="AlphaFoldDB" id="A0A9P6ZX21"/>
<evidence type="ECO:0008006" key="4">
    <source>
        <dbReference type="Google" id="ProtNLM"/>
    </source>
</evidence>
<feature type="region of interest" description="Disordered" evidence="1">
    <location>
        <begin position="326"/>
        <end position="370"/>
    </location>
</feature>
<keyword evidence="3" id="KW-1185">Reference proteome</keyword>
<evidence type="ECO:0000313" key="2">
    <source>
        <dbReference type="EMBL" id="KAG1778343.1"/>
    </source>
</evidence>
<evidence type="ECO:0000256" key="1">
    <source>
        <dbReference type="SAM" id="MobiDB-lite"/>
    </source>
</evidence>
<gene>
    <name evidence="2" type="ORF">EV702DRAFT_1196345</name>
</gene>